<keyword evidence="6" id="KW-1185">Reference proteome</keyword>
<dbReference type="InterPro" id="IPR016162">
    <property type="entry name" value="Ald_DH_N"/>
</dbReference>
<proteinExistence type="inferred from homology"/>
<evidence type="ECO:0000313" key="5">
    <source>
        <dbReference type="EMBL" id="MFC4024019.1"/>
    </source>
</evidence>
<evidence type="ECO:0000256" key="1">
    <source>
        <dbReference type="ARBA" id="ARBA00023002"/>
    </source>
</evidence>
<protein>
    <submittedName>
        <fullName evidence="5">Aldehyde dehydrogenase family protein</fullName>
    </submittedName>
</protein>
<keyword evidence="1 3" id="KW-0560">Oxidoreductase</keyword>
<dbReference type="InterPro" id="IPR016161">
    <property type="entry name" value="Ald_DH/histidinol_DH"/>
</dbReference>
<gene>
    <name evidence="5" type="ORF">ACFOUV_09455</name>
</gene>
<organism evidence="5 6">
    <name type="scientific">Oceanobacillus longus</name>
    <dbReference type="NCBI Taxonomy" id="930120"/>
    <lineage>
        <taxon>Bacteria</taxon>
        <taxon>Bacillati</taxon>
        <taxon>Bacillota</taxon>
        <taxon>Bacilli</taxon>
        <taxon>Bacillales</taxon>
        <taxon>Bacillaceae</taxon>
        <taxon>Oceanobacillus</taxon>
    </lineage>
</organism>
<dbReference type="InterPro" id="IPR016160">
    <property type="entry name" value="Ald_DH_CS_CYS"/>
</dbReference>
<evidence type="ECO:0000259" key="4">
    <source>
        <dbReference type="Pfam" id="PF00171"/>
    </source>
</evidence>
<dbReference type="SUPFAM" id="SSF53720">
    <property type="entry name" value="ALDH-like"/>
    <property type="match status" value="1"/>
</dbReference>
<dbReference type="Gene3D" id="3.40.309.10">
    <property type="entry name" value="Aldehyde Dehydrogenase, Chain A, domain 2"/>
    <property type="match status" value="1"/>
</dbReference>
<evidence type="ECO:0000256" key="3">
    <source>
        <dbReference type="RuleBase" id="RU003345"/>
    </source>
</evidence>
<reference evidence="6" key="1">
    <citation type="journal article" date="2019" name="Int. J. Syst. Evol. Microbiol.">
        <title>The Global Catalogue of Microorganisms (GCM) 10K type strain sequencing project: providing services to taxonomists for standard genome sequencing and annotation.</title>
        <authorList>
            <consortium name="The Broad Institute Genomics Platform"/>
            <consortium name="The Broad Institute Genome Sequencing Center for Infectious Disease"/>
            <person name="Wu L."/>
            <person name="Ma J."/>
        </authorList>
    </citation>
    <scope>NUCLEOTIDE SEQUENCE [LARGE SCALE GENOMIC DNA]</scope>
    <source>
        <strain evidence="6">IBRC-M 10703</strain>
    </source>
</reference>
<dbReference type="EMBL" id="JBHSAO010000006">
    <property type="protein sequence ID" value="MFC4024019.1"/>
    <property type="molecule type" value="Genomic_DNA"/>
</dbReference>
<dbReference type="Pfam" id="PF00171">
    <property type="entry name" value="Aldedh"/>
    <property type="match status" value="1"/>
</dbReference>
<evidence type="ECO:0000313" key="6">
    <source>
        <dbReference type="Proteomes" id="UP001595772"/>
    </source>
</evidence>
<dbReference type="Proteomes" id="UP001595772">
    <property type="component" value="Unassembled WGS sequence"/>
</dbReference>
<dbReference type="PROSITE" id="PS00070">
    <property type="entry name" value="ALDEHYDE_DEHYDR_CYS"/>
    <property type="match status" value="1"/>
</dbReference>
<dbReference type="InterPro" id="IPR029510">
    <property type="entry name" value="Ald_DH_CS_GLU"/>
</dbReference>
<dbReference type="PROSITE" id="PS00687">
    <property type="entry name" value="ALDEHYDE_DEHYDR_GLU"/>
    <property type="match status" value="1"/>
</dbReference>
<dbReference type="InterPro" id="IPR044086">
    <property type="entry name" value="LUC3-like"/>
</dbReference>
<feature type="active site" evidence="2">
    <location>
        <position position="248"/>
    </location>
</feature>
<sequence>MNLITKEYSMTINGELVFTKETIPVINPANEEIVAQAPKAMKGDLDYAVKAARKAFIGWSNLPIEERANLLEQFADALLNHKEELANIFTLEMGRPLDGVFGSKEEISAAATWFKEVAQLRLTREIIEENEEHYVEKSYTPVGVTGLIIPWNFPVLLATWKISQALLVGNTIIVKPSPYTPLTTLKLGEIANSIFPKGVFNVVNGQNELGQWMTEHPDIDKISFTGSTETGKKVLQSSAGNLKRVTLELGGNDPAIILEDANPKVVAEQLFWGAFLNNGQVCIAAKRIYVHENVYDEFLSEFVQYAKNITVGDGMDPNTMIGPLQNKMQYEKVKDLIENTKQTGANIVLGGVIEDNPGYFIPITIVDNPPESSRVVTEEAFGPIVPVIKYKDYEEVILKANNTIHGLGASVWGEDTELLNMIAERLEAGTVWINEIQVNHPNYPFGGIKQSGLGVESGIEGLKEFTNRKVTMVKKK</sequence>
<dbReference type="InterPro" id="IPR015590">
    <property type="entry name" value="Aldehyde_DH_dom"/>
</dbReference>
<dbReference type="Gene3D" id="3.40.605.10">
    <property type="entry name" value="Aldehyde Dehydrogenase, Chain A, domain 1"/>
    <property type="match status" value="1"/>
</dbReference>
<dbReference type="InterPro" id="IPR016163">
    <property type="entry name" value="Ald_DH_C"/>
</dbReference>
<evidence type="ECO:0000256" key="2">
    <source>
        <dbReference type="PROSITE-ProRule" id="PRU10007"/>
    </source>
</evidence>
<accession>A0ABV8GW12</accession>
<dbReference type="CDD" id="cd07106">
    <property type="entry name" value="ALDH_AldA-AAD23400"/>
    <property type="match status" value="1"/>
</dbReference>
<comment type="similarity">
    <text evidence="3">Belongs to the aldehyde dehydrogenase family.</text>
</comment>
<dbReference type="PANTHER" id="PTHR11699">
    <property type="entry name" value="ALDEHYDE DEHYDROGENASE-RELATED"/>
    <property type="match status" value="1"/>
</dbReference>
<dbReference type="RefSeq" id="WP_379496510.1">
    <property type="nucleotide sequence ID" value="NZ_JBHSAO010000006.1"/>
</dbReference>
<feature type="domain" description="Aldehyde dehydrogenase" evidence="4">
    <location>
        <begin position="20"/>
        <end position="470"/>
    </location>
</feature>
<name>A0ABV8GW12_9BACI</name>
<comment type="caution">
    <text evidence="5">The sequence shown here is derived from an EMBL/GenBank/DDBJ whole genome shotgun (WGS) entry which is preliminary data.</text>
</comment>